<proteinExistence type="predicted"/>
<feature type="compositionally biased region" description="Basic and acidic residues" evidence="1">
    <location>
        <begin position="373"/>
        <end position="388"/>
    </location>
</feature>
<feature type="region of interest" description="Disordered" evidence="1">
    <location>
        <begin position="120"/>
        <end position="515"/>
    </location>
</feature>
<dbReference type="GO" id="GO:0035861">
    <property type="term" value="C:site of double-strand break"/>
    <property type="evidence" value="ECO:0007669"/>
    <property type="project" value="TreeGrafter"/>
</dbReference>
<keyword evidence="4" id="KW-1185">Reference proteome</keyword>
<feature type="compositionally biased region" description="Basic and acidic residues" evidence="1">
    <location>
        <begin position="459"/>
        <end position="473"/>
    </location>
</feature>
<dbReference type="OrthoDB" id="10256774at2759"/>
<dbReference type="GO" id="GO:0006302">
    <property type="term" value="P:double-strand break repair"/>
    <property type="evidence" value="ECO:0007669"/>
    <property type="project" value="InterPro"/>
</dbReference>
<dbReference type="Gene3D" id="2.60.200.20">
    <property type="match status" value="1"/>
</dbReference>
<sequence>MPGFELEPVDGGGPIPLPQGETLLGRGPFLGVTDKRVSRHHGLLENNDGQLRIKPVCIPSVTPSMNSYFTHANPCFWQSALEDLPRALEKDRWHPLHAGEIFSLLPGKYIYRVVSTKEENTQSNRQVLAEDETGKRSQEQNGLSDPGRPDTAERRTESAPSDFRREDDRARSPKQASTVDSGIERPKAEERKRVLPAWMMQAAAFVQSPPTPKGGKRGRGKATPSQAKAPSSTPGGRRTACSGDETEQSETEHSLGQGRKKRKSSEDVQSPSTSKGVKWGGGTVTPSQAKTASSSQGGQRAVSSGDESEEGGTEHFLGKVMKRKRSNEEDDTRSKASASFVTKARRPVRPIQAETSEESDDPERPAGSNREPASGDEKKPDLVNRKEGPSQARNSQRVPCPYGNDCYRKNPIHFKECSHPGDSDYEEKPADEDEDDRPECPYGTSCYRKNPLHKKEYKHTKDPAKRASRQEHADLDDDSFMDDESESVDDDSDYVPYESDDSVNTKKQRKTLLRK</sequence>
<dbReference type="GO" id="GO:0008408">
    <property type="term" value="F:3'-5' exonuclease activity"/>
    <property type="evidence" value="ECO:0007669"/>
    <property type="project" value="InterPro"/>
</dbReference>
<feature type="compositionally biased region" description="Polar residues" evidence="1">
    <location>
        <begin position="225"/>
        <end position="234"/>
    </location>
</feature>
<dbReference type="PANTHER" id="PTHR21315:SF2">
    <property type="entry name" value="APRATAXIN AND PNK-LIKE FACTOR"/>
    <property type="match status" value="1"/>
</dbReference>
<dbReference type="PANTHER" id="PTHR21315">
    <property type="entry name" value="APRATAXIN AND PNK-LIKE FACTOR-RELATED"/>
    <property type="match status" value="1"/>
</dbReference>
<dbReference type="GO" id="GO:0003906">
    <property type="term" value="F:DNA-(apurinic or apyrimidinic site) endonuclease activity"/>
    <property type="evidence" value="ECO:0007669"/>
    <property type="project" value="InterPro"/>
</dbReference>
<feature type="compositionally biased region" description="Basic and acidic residues" evidence="1">
    <location>
        <begin position="413"/>
        <end position="428"/>
    </location>
</feature>
<reference evidence="3" key="1">
    <citation type="submission" date="2025-08" db="UniProtKB">
        <authorList>
            <consortium name="Ensembl"/>
        </authorList>
    </citation>
    <scope>IDENTIFICATION</scope>
</reference>
<feature type="compositionally biased region" description="Basic and acidic residues" evidence="1">
    <location>
        <begin position="182"/>
        <end position="193"/>
    </location>
</feature>
<name>A0A3B3RLP0_9TELE</name>
<dbReference type="InterPro" id="IPR039253">
    <property type="entry name" value="APLF"/>
</dbReference>
<evidence type="ECO:0000313" key="4">
    <source>
        <dbReference type="Proteomes" id="UP000261540"/>
    </source>
</evidence>
<protein>
    <submittedName>
        <fullName evidence="3">Aprataxin and PNKP like factor</fullName>
    </submittedName>
</protein>
<feature type="compositionally biased region" description="Basic residues" evidence="1">
    <location>
        <begin position="506"/>
        <end position="515"/>
    </location>
</feature>
<feature type="domain" description="PBZ-type" evidence="2">
    <location>
        <begin position="437"/>
        <end position="462"/>
    </location>
</feature>
<dbReference type="GeneTree" id="ENSGT00390000010591"/>
<dbReference type="STRING" id="1676925.ENSPKIP00000019502"/>
<feature type="compositionally biased region" description="Basic and acidic residues" evidence="1">
    <location>
        <begin position="147"/>
        <end position="171"/>
    </location>
</feature>
<dbReference type="InterPro" id="IPR019406">
    <property type="entry name" value="APLF_PBZ"/>
</dbReference>
<dbReference type="SUPFAM" id="SSF49879">
    <property type="entry name" value="SMAD/FHA domain"/>
    <property type="match status" value="1"/>
</dbReference>
<evidence type="ECO:0000256" key="1">
    <source>
        <dbReference type="SAM" id="MobiDB-lite"/>
    </source>
</evidence>
<feature type="domain" description="PBZ-type" evidence="2">
    <location>
        <begin position="397"/>
        <end position="422"/>
    </location>
</feature>
<dbReference type="GO" id="GO:0005634">
    <property type="term" value="C:nucleus"/>
    <property type="evidence" value="ECO:0007669"/>
    <property type="project" value="TreeGrafter"/>
</dbReference>
<dbReference type="Ensembl" id="ENSPKIT00000000097.1">
    <property type="protein sequence ID" value="ENSPKIP00000019502.1"/>
    <property type="gene ID" value="ENSPKIG00000004644.1"/>
</dbReference>
<organism evidence="3 4">
    <name type="scientific">Paramormyrops kingsleyae</name>
    <dbReference type="NCBI Taxonomy" id="1676925"/>
    <lineage>
        <taxon>Eukaryota</taxon>
        <taxon>Metazoa</taxon>
        <taxon>Chordata</taxon>
        <taxon>Craniata</taxon>
        <taxon>Vertebrata</taxon>
        <taxon>Euteleostomi</taxon>
        <taxon>Actinopterygii</taxon>
        <taxon>Neopterygii</taxon>
        <taxon>Teleostei</taxon>
        <taxon>Osteoglossocephala</taxon>
        <taxon>Osteoglossomorpha</taxon>
        <taxon>Osteoglossiformes</taxon>
        <taxon>Mormyridae</taxon>
        <taxon>Paramormyrops</taxon>
    </lineage>
</organism>
<evidence type="ECO:0000313" key="3">
    <source>
        <dbReference type="Ensembl" id="ENSPKIP00000019502.1"/>
    </source>
</evidence>
<dbReference type="Proteomes" id="UP000261540">
    <property type="component" value="Unplaced"/>
</dbReference>
<evidence type="ECO:0000259" key="2">
    <source>
        <dbReference type="Pfam" id="PF10283"/>
    </source>
</evidence>
<dbReference type="Pfam" id="PF10283">
    <property type="entry name" value="zf-CCHH"/>
    <property type="match status" value="2"/>
</dbReference>
<dbReference type="InterPro" id="IPR008984">
    <property type="entry name" value="SMAD_FHA_dom_sf"/>
</dbReference>
<feature type="compositionally biased region" description="Polar residues" evidence="1">
    <location>
        <begin position="284"/>
        <end position="302"/>
    </location>
</feature>
<accession>A0A3B3RLP0</accession>
<dbReference type="AlphaFoldDB" id="A0A3B3RLP0"/>
<feature type="compositionally biased region" description="Acidic residues" evidence="1">
    <location>
        <begin position="474"/>
        <end position="501"/>
    </location>
</feature>
<reference evidence="3" key="2">
    <citation type="submission" date="2025-09" db="UniProtKB">
        <authorList>
            <consortium name="Ensembl"/>
        </authorList>
    </citation>
    <scope>IDENTIFICATION</scope>
</reference>